<protein>
    <recommendedName>
        <fullName evidence="3">DUF4048 domain-containing protein</fullName>
    </recommendedName>
</protein>
<keyword evidence="5" id="KW-1185">Reference proteome</keyword>
<sequence length="610" mass="68049">MGSCAPCPSLLKVWISWVKGGLLLRILGLPAVLLALHLEIYGSSPRNTSLILHRLSKRFRLSRLACQFDQNHEHIEHINQHHDTSVAAATIIYTQQQKKKRTVMPPASSRPTPKTSNLSSPKRSKTPDNKQRSRRPVVTRSSKRLSLQFPIQPSPNLTPKLRPQSWVAAPSPMSPTVADVSPTETNLLAILAAQERYVLELKEELKKAEEDLGTLKKHWANNEFLKQRNDSRKVTQLQPLNTTLANLKVDSEDDTGSPAWVQRETDRRKALHSGQKITNRKVFSGSRHLRTLSLLSPDTLAANYQPSFPHPHDIRDGIDESITRTHTLIRHATTPDMAKHMSETQTDDQFELGVSTAQREAIVRTSKKLATDFKDGLFSFIDDIRQATVGDEASDGLVSPSGKAPTTKTARKVSEGRPGLNRATSSKKSSQKVDAIADDFWKEHGLIETKAVPTAKKTHTTKTARTPQKPSKDLEELEDWDNWDTPNDKYTKVAEHHSSDSEESSSPVSGLSSSRTSTRYHSQRHDSKASSLTSISSSGPAEDIVLRENTKRNSLQWPDLVKFSPTNLKRTASHLMKEWEQSLTPPPESRVSDHSSGDYVGRSTTPPDLL</sequence>
<feature type="region of interest" description="Disordered" evidence="2">
    <location>
        <begin position="96"/>
        <end position="168"/>
    </location>
</feature>
<proteinExistence type="predicted"/>
<evidence type="ECO:0000259" key="3">
    <source>
        <dbReference type="Pfam" id="PF13257"/>
    </source>
</evidence>
<dbReference type="Proteomes" id="UP000799428">
    <property type="component" value="Unassembled WGS sequence"/>
</dbReference>
<feature type="coiled-coil region" evidence="1">
    <location>
        <begin position="191"/>
        <end position="218"/>
    </location>
</feature>
<feature type="compositionally biased region" description="Low complexity" evidence="2">
    <location>
        <begin position="504"/>
        <end position="517"/>
    </location>
</feature>
<dbReference type="EMBL" id="MU005792">
    <property type="protein sequence ID" value="KAF2702811.1"/>
    <property type="molecule type" value="Genomic_DNA"/>
</dbReference>
<feature type="region of interest" description="Disordered" evidence="2">
    <location>
        <begin position="451"/>
        <end position="559"/>
    </location>
</feature>
<evidence type="ECO:0000313" key="4">
    <source>
        <dbReference type="EMBL" id="KAF2702811.1"/>
    </source>
</evidence>
<dbReference type="OrthoDB" id="4097086at2759"/>
<organism evidence="4 5">
    <name type="scientific">Pleomassaria siparia CBS 279.74</name>
    <dbReference type="NCBI Taxonomy" id="1314801"/>
    <lineage>
        <taxon>Eukaryota</taxon>
        <taxon>Fungi</taxon>
        <taxon>Dikarya</taxon>
        <taxon>Ascomycota</taxon>
        <taxon>Pezizomycotina</taxon>
        <taxon>Dothideomycetes</taxon>
        <taxon>Pleosporomycetidae</taxon>
        <taxon>Pleosporales</taxon>
        <taxon>Pleomassariaceae</taxon>
        <taxon>Pleomassaria</taxon>
    </lineage>
</organism>
<dbReference type="AlphaFoldDB" id="A0A6G1JRF8"/>
<feature type="compositionally biased region" description="Basic residues" evidence="2">
    <location>
        <begin position="132"/>
        <end position="143"/>
    </location>
</feature>
<evidence type="ECO:0000313" key="5">
    <source>
        <dbReference type="Proteomes" id="UP000799428"/>
    </source>
</evidence>
<feature type="compositionally biased region" description="Low complexity" evidence="2">
    <location>
        <begin position="529"/>
        <end position="538"/>
    </location>
</feature>
<keyword evidence="1" id="KW-0175">Coiled coil</keyword>
<feature type="compositionally biased region" description="Basic and acidic residues" evidence="2">
    <location>
        <begin position="486"/>
        <end position="500"/>
    </location>
</feature>
<name>A0A6G1JRF8_9PLEO</name>
<dbReference type="Pfam" id="PF13257">
    <property type="entry name" value="DUF4048"/>
    <property type="match status" value="1"/>
</dbReference>
<accession>A0A6G1JRF8</accession>
<reference evidence="4" key="1">
    <citation type="journal article" date="2020" name="Stud. Mycol.">
        <title>101 Dothideomycetes genomes: a test case for predicting lifestyles and emergence of pathogens.</title>
        <authorList>
            <person name="Haridas S."/>
            <person name="Albert R."/>
            <person name="Binder M."/>
            <person name="Bloem J."/>
            <person name="Labutti K."/>
            <person name="Salamov A."/>
            <person name="Andreopoulos B."/>
            <person name="Baker S."/>
            <person name="Barry K."/>
            <person name="Bills G."/>
            <person name="Bluhm B."/>
            <person name="Cannon C."/>
            <person name="Castanera R."/>
            <person name="Culley D."/>
            <person name="Daum C."/>
            <person name="Ezra D."/>
            <person name="Gonzalez J."/>
            <person name="Henrissat B."/>
            <person name="Kuo A."/>
            <person name="Liang C."/>
            <person name="Lipzen A."/>
            <person name="Lutzoni F."/>
            <person name="Magnuson J."/>
            <person name="Mondo S."/>
            <person name="Nolan M."/>
            <person name="Ohm R."/>
            <person name="Pangilinan J."/>
            <person name="Park H.-J."/>
            <person name="Ramirez L."/>
            <person name="Alfaro M."/>
            <person name="Sun H."/>
            <person name="Tritt A."/>
            <person name="Yoshinaga Y."/>
            <person name="Zwiers L.-H."/>
            <person name="Turgeon B."/>
            <person name="Goodwin S."/>
            <person name="Spatafora J."/>
            <person name="Crous P."/>
            <person name="Grigoriev I."/>
        </authorList>
    </citation>
    <scope>NUCLEOTIDE SEQUENCE</scope>
    <source>
        <strain evidence="4">CBS 279.74</strain>
    </source>
</reference>
<dbReference type="InterPro" id="IPR025122">
    <property type="entry name" value="DUF4048"/>
</dbReference>
<evidence type="ECO:0000256" key="2">
    <source>
        <dbReference type="SAM" id="MobiDB-lite"/>
    </source>
</evidence>
<evidence type="ECO:0000256" key="1">
    <source>
        <dbReference type="SAM" id="Coils"/>
    </source>
</evidence>
<feature type="region of interest" description="Disordered" evidence="2">
    <location>
        <begin position="392"/>
        <end position="432"/>
    </location>
</feature>
<feature type="region of interest" description="Disordered" evidence="2">
    <location>
        <begin position="574"/>
        <end position="610"/>
    </location>
</feature>
<feature type="domain" description="DUF4048" evidence="3">
    <location>
        <begin position="288"/>
        <end position="495"/>
    </location>
</feature>
<gene>
    <name evidence="4" type="ORF">K504DRAFT_419541</name>
</gene>
<feature type="compositionally biased region" description="Polar residues" evidence="2">
    <location>
        <begin position="109"/>
        <end position="121"/>
    </location>
</feature>